<accession>A0A6L6LWD5</accession>
<dbReference type="RefSeq" id="WP_133304146.1">
    <property type="nucleotide sequence ID" value="NZ_JAFHCL010000004.1"/>
</dbReference>
<proteinExistence type="predicted"/>
<dbReference type="EMBL" id="WMZU01000012">
    <property type="protein sequence ID" value="MTS27431.1"/>
    <property type="molecule type" value="Genomic_DNA"/>
</dbReference>
<comment type="caution">
    <text evidence="1">The sequence shown here is derived from an EMBL/GenBank/DDBJ whole genome shotgun (WGS) entry which is preliminary data.</text>
</comment>
<organism evidence="1 2">
    <name type="scientific">Ruthenibacterium lactatiformans</name>
    <dbReference type="NCBI Taxonomy" id="1550024"/>
    <lineage>
        <taxon>Bacteria</taxon>
        <taxon>Bacillati</taxon>
        <taxon>Bacillota</taxon>
        <taxon>Clostridia</taxon>
        <taxon>Eubacteriales</taxon>
        <taxon>Oscillospiraceae</taxon>
        <taxon>Ruthenibacterium</taxon>
    </lineage>
</organism>
<evidence type="ECO:0000313" key="1">
    <source>
        <dbReference type="EMBL" id="MTS27431.1"/>
    </source>
</evidence>
<evidence type="ECO:0000313" key="2">
    <source>
        <dbReference type="Proteomes" id="UP000472755"/>
    </source>
</evidence>
<sequence length="119" mass="13604">MNALMLEGETALHAIRVLNGCNTFYQVKNRIGQYGVYCFNAGVAFAGCRQVYFDFGLSAGWIDYQFVLAFQVILQHIGTRQSGIFRAAAVFSVGGLRYRCPRPYWLEVKRLWLRGRVVR</sequence>
<dbReference type="AlphaFoldDB" id="A0A6L6LWD5"/>
<protein>
    <submittedName>
        <fullName evidence="1">Uncharacterized protein</fullName>
    </submittedName>
</protein>
<reference evidence="1 2" key="1">
    <citation type="journal article" date="2019" name="Nat. Med.">
        <title>A library of human gut bacterial isolates paired with longitudinal multiomics data enables mechanistic microbiome research.</title>
        <authorList>
            <person name="Poyet M."/>
            <person name="Groussin M."/>
            <person name="Gibbons S.M."/>
            <person name="Avila-Pacheco J."/>
            <person name="Jiang X."/>
            <person name="Kearney S.M."/>
            <person name="Perrotta A.R."/>
            <person name="Berdy B."/>
            <person name="Zhao S."/>
            <person name="Lieberman T.D."/>
            <person name="Swanson P.K."/>
            <person name="Smith M."/>
            <person name="Roesemann S."/>
            <person name="Alexander J.E."/>
            <person name="Rich S.A."/>
            <person name="Livny J."/>
            <person name="Vlamakis H."/>
            <person name="Clish C."/>
            <person name="Bullock K."/>
            <person name="Deik A."/>
            <person name="Scott J."/>
            <person name="Pierce K.A."/>
            <person name="Xavier R.J."/>
            <person name="Alm E.J."/>
        </authorList>
    </citation>
    <scope>NUCLEOTIDE SEQUENCE [LARGE SCALE GENOMIC DNA]</scope>
    <source>
        <strain evidence="1 2">BIOML-A4</strain>
    </source>
</reference>
<gene>
    <name evidence="1" type="ORF">GMD59_09040</name>
</gene>
<dbReference type="Proteomes" id="UP000472755">
    <property type="component" value="Unassembled WGS sequence"/>
</dbReference>
<name>A0A6L6LWD5_9FIRM</name>